<organism evidence="9 10">
    <name type="scientific">Bacteroides humanifaecis</name>
    <dbReference type="NCBI Taxonomy" id="2792859"/>
    <lineage>
        <taxon>Bacteria</taxon>
        <taxon>Pseudomonadati</taxon>
        <taxon>Bacteroidota</taxon>
        <taxon>Bacteroidia</taxon>
        <taxon>Bacteroidales</taxon>
        <taxon>Bacteroidaceae</taxon>
        <taxon>Bacteroides</taxon>
    </lineage>
</organism>
<comment type="caution">
    <text evidence="9">The sequence shown here is derived from an EMBL/GenBank/DDBJ whole genome shotgun (WGS) entry which is preliminary data.</text>
</comment>
<keyword evidence="6 7" id="KW-0998">Cell outer membrane</keyword>
<dbReference type="NCBIfam" id="TIGR04056">
    <property type="entry name" value="OMP_RagA_SusC"/>
    <property type="match status" value="1"/>
</dbReference>
<gene>
    <name evidence="9" type="ORF">ABHZ06_19420</name>
</gene>
<evidence type="ECO:0000313" key="10">
    <source>
        <dbReference type="Proteomes" id="UP001491715"/>
    </source>
</evidence>
<dbReference type="EMBL" id="JBDQBE010000041">
    <property type="protein sequence ID" value="MEO4940010.1"/>
    <property type="molecule type" value="Genomic_DNA"/>
</dbReference>
<keyword evidence="2 7" id="KW-0813">Transport</keyword>
<keyword evidence="4 7" id="KW-0812">Transmembrane</keyword>
<evidence type="ECO:0000256" key="2">
    <source>
        <dbReference type="ARBA" id="ARBA00022448"/>
    </source>
</evidence>
<dbReference type="PROSITE" id="PS52016">
    <property type="entry name" value="TONB_DEPENDENT_REC_3"/>
    <property type="match status" value="1"/>
</dbReference>
<sequence>MVISYIGMQTQEVSIKPNLKVILKNNAELLDEVIVTAYGTAKKSAFTGSASVVSSEDIGKIQSSNVANALSGKVSGVQLNNNSGQPGSTKPTIRIRGISSINAGNDPLIILDGVPYDGDMNNISSQDIESMTVLKDAASNALYGARGANGVIIITTKKGNSGQARVTVDAKWGSNSRGTQDYKTVSNPAQYYEMYYGALKNYLINSKGYTPNDAHIFAATNMAAHDANNDYSLGYNAYNVPQGQYLIGSNGKLNPNAVLGNIVEYGGQQYLIRPDKWLDEVYSHGLRQEYNVNVSAGTDKSSFYTSVSYLNNEGITVNSNYERLTGRLKADYQVKDWLKVGANMAYTYFNANSLSEDGSSASSGNVFAISTRIAPIYPMYIRDGEGNIMIDKNGYKMYDYGDGENGGLGRPFMSGSNAYSATMLNENNAEGNAINAMGFAELRFLKDFKFTWTSSVNVDETRSTAFTNPYYGQYASQNGMLYKYHTRNLAYNHQQLLNWKRSFGSHNLDVMLGHESYRYKYYYLYASKSNMFDPTNHELAGAITENGNNSYTTDYNTEGYFGRVQYDYNEKYFLSGSYRRDASSRFHPDHRWGNFWSAGAAWIISKEDFFDVPWINLLKLKASYGSQGNDNIGNYRYVNTYIIENSAGTPAATPDAMGNKEITWETNGNFNAGIEFELFSQRLTGNVEYFVRKTTDMLFTFPLAPSFGYSYYYANVGDMRNMGVEMELTGTPIKTNDLEWNLRLNLTHYKNKITYLPEKRKTLDLGGHGGYSSGSYFYGEGLPLYTYRLQKYAGVNENGEALYYVDVKDQNGKVTGRTTTTNYSSATYYDCGTALPDVYGGFGTTLTYKGFDLTVDFNYQIGGQVYDGDYASMMGSPSSSSKGSAFHADLLNAWTPEHHTNIPRLQFGDNYTAASSDRFLTDASYLNLQSVNFGYTLPSTLSRRAGIEKIRLYFSGENLWLWSKRQGLDPRQSITGAVTSAYYAPMRTISGGVTLTF</sequence>
<comment type="similarity">
    <text evidence="7">Belongs to the TonB-dependent receptor family.</text>
</comment>
<accession>A0ABV0I1H1</accession>
<dbReference type="Proteomes" id="UP001491715">
    <property type="component" value="Unassembled WGS sequence"/>
</dbReference>
<evidence type="ECO:0000256" key="1">
    <source>
        <dbReference type="ARBA" id="ARBA00004571"/>
    </source>
</evidence>
<keyword evidence="3 7" id="KW-1134">Transmembrane beta strand</keyword>
<dbReference type="Gene3D" id="2.170.130.10">
    <property type="entry name" value="TonB-dependent receptor, plug domain"/>
    <property type="match status" value="1"/>
</dbReference>
<evidence type="ECO:0000256" key="4">
    <source>
        <dbReference type="ARBA" id="ARBA00022692"/>
    </source>
</evidence>
<dbReference type="InterPro" id="IPR012910">
    <property type="entry name" value="Plug_dom"/>
</dbReference>
<evidence type="ECO:0000256" key="7">
    <source>
        <dbReference type="PROSITE-ProRule" id="PRU01360"/>
    </source>
</evidence>
<feature type="domain" description="TonB-dependent receptor plug" evidence="8">
    <location>
        <begin position="43"/>
        <end position="151"/>
    </location>
</feature>
<dbReference type="InterPro" id="IPR023997">
    <property type="entry name" value="TonB-dep_OMP_SusC/RagA_CS"/>
</dbReference>
<keyword evidence="5 7" id="KW-0472">Membrane</keyword>
<dbReference type="InterPro" id="IPR037066">
    <property type="entry name" value="Plug_dom_sf"/>
</dbReference>
<name>A0ABV0I1H1_9BACE</name>
<dbReference type="RefSeq" id="WP_226791317.1">
    <property type="nucleotide sequence ID" value="NZ_CP084680.1"/>
</dbReference>
<evidence type="ECO:0000256" key="6">
    <source>
        <dbReference type="ARBA" id="ARBA00023237"/>
    </source>
</evidence>
<evidence type="ECO:0000256" key="5">
    <source>
        <dbReference type="ARBA" id="ARBA00023136"/>
    </source>
</evidence>
<dbReference type="Pfam" id="PF07715">
    <property type="entry name" value="Plug"/>
    <property type="match status" value="1"/>
</dbReference>
<evidence type="ECO:0000259" key="8">
    <source>
        <dbReference type="Pfam" id="PF07715"/>
    </source>
</evidence>
<dbReference type="InterPro" id="IPR036942">
    <property type="entry name" value="Beta-barrel_TonB_sf"/>
</dbReference>
<evidence type="ECO:0000313" key="9">
    <source>
        <dbReference type="EMBL" id="MEO4940010.1"/>
    </source>
</evidence>
<proteinExistence type="inferred from homology"/>
<dbReference type="InterPro" id="IPR039426">
    <property type="entry name" value="TonB-dep_rcpt-like"/>
</dbReference>
<dbReference type="InterPro" id="IPR023996">
    <property type="entry name" value="TonB-dep_OMP_SusC/RagA"/>
</dbReference>
<keyword evidence="10" id="KW-1185">Reference proteome</keyword>
<keyword evidence="9" id="KW-0675">Receptor</keyword>
<dbReference type="Gene3D" id="2.40.170.20">
    <property type="entry name" value="TonB-dependent receptor, beta-barrel domain"/>
    <property type="match status" value="1"/>
</dbReference>
<evidence type="ECO:0000256" key="3">
    <source>
        <dbReference type="ARBA" id="ARBA00022452"/>
    </source>
</evidence>
<comment type="subcellular location">
    <subcellularLocation>
        <location evidence="1 7">Cell outer membrane</location>
        <topology evidence="1 7">Multi-pass membrane protein</topology>
    </subcellularLocation>
</comment>
<reference evidence="9 10" key="1">
    <citation type="submission" date="2024-05" db="EMBL/GenBank/DDBJ databases">
        <title>Human gut microbiome strain richness.</title>
        <authorList>
            <person name="Chen-Liaw A."/>
        </authorList>
    </citation>
    <scope>NUCLEOTIDE SEQUENCE [LARGE SCALE GENOMIC DNA]</scope>
    <source>
        <strain evidence="9 10">1001271st1_B1_1001271B_150615</strain>
    </source>
</reference>
<protein>
    <submittedName>
        <fullName evidence="9">TonB-dependent receptor</fullName>
    </submittedName>
</protein>
<dbReference type="SUPFAM" id="SSF56935">
    <property type="entry name" value="Porins"/>
    <property type="match status" value="1"/>
</dbReference>
<dbReference type="NCBIfam" id="TIGR04057">
    <property type="entry name" value="SusC_RagA_signa"/>
    <property type="match status" value="1"/>
</dbReference>